<comment type="caution">
    <text evidence="3">The sequence shown here is derived from an EMBL/GenBank/DDBJ whole genome shotgun (WGS) entry which is preliminary data.</text>
</comment>
<feature type="transmembrane region" description="Helical" evidence="2">
    <location>
        <begin position="126"/>
        <end position="147"/>
    </location>
</feature>
<dbReference type="PANTHER" id="PTHR24221">
    <property type="entry name" value="ATP-BINDING CASSETTE SUB-FAMILY B"/>
    <property type="match status" value="1"/>
</dbReference>
<dbReference type="GO" id="GO:0016020">
    <property type="term" value="C:membrane"/>
    <property type="evidence" value="ECO:0007669"/>
    <property type="project" value="TreeGrafter"/>
</dbReference>
<sequence>MGDGQDVADHFTQNRRPPPPARLRPALSGAATPLFSFLLSLLLLEVSTGGHNTALINCLGGLVLGIVGLDGVLIGLKYCGMESAALAWITVTMARNLVTAVAGHGVLMACMLGLGLVWAMARGWEFTLVGLGIAPMFAGVMAVQTMLGGGVRDAGASGQGRRWRGLIMRRGRFEEAAEKALRTGGAPAVYVGVVLTVKGRYAYLQMVEALNLVVFAVTVRLAAHGIHPKKIAKPSDSTGSLRPIFANEDGIITFSSVQLTYPSRPDVPCSAVPTSPSPRRVRRHRRRLLVWKVHHGGRPGAVRDVLRHARVEETTATWSRICSRQRRRKVSKVDIRKAAQAANIHDFVMGLQHGYGTLVGENAGLIPGGQVLETDECTSAHDPEDQRAVPDVIGKMKTAGGAGRSTATATHNSEVTKMCDRMLGLADGMVKEEGRFEELVRRKGVFATPRSRAEYIAEVPQATDEHGARVVRLFPPAGHVLSGFGGVLRGRSANSYFAAHKCSCCTSLGRFLPATAASFKEASWMVDTTMPAVQRMSRAYLIIFPFVSQQGLIPAGEVCYGIWCTAPSVYARAIPPTG</sequence>
<keyword evidence="2" id="KW-1133">Transmembrane helix</keyword>
<evidence type="ECO:0000256" key="2">
    <source>
        <dbReference type="SAM" id="Phobius"/>
    </source>
</evidence>
<protein>
    <submittedName>
        <fullName evidence="3">Uncharacterized protein</fullName>
    </submittedName>
</protein>
<feature type="transmembrane region" description="Helical" evidence="2">
    <location>
        <begin position="26"/>
        <end position="44"/>
    </location>
</feature>
<dbReference type="OrthoDB" id="6500128at2759"/>
<accession>A0A9P3Q0J7</accession>
<dbReference type="PANTHER" id="PTHR24221:SF648">
    <property type="entry name" value="ABC-TYPE TRANSPORTER ATR1"/>
    <property type="match status" value="1"/>
</dbReference>
<feature type="transmembrane region" description="Helical" evidence="2">
    <location>
        <begin position="56"/>
        <end position="76"/>
    </location>
</feature>
<dbReference type="Proteomes" id="UP001063166">
    <property type="component" value="Unassembled WGS sequence"/>
</dbReference>
<keyword evidence="2" id="KW-0472">Membrane</keyword>
<keyword evidence="2" id="KW-0812">Transmembrane</keyword>
<evidence type="ECO:0000313" key="4">
    <source>
        <dbReference type="Proteomes" id="UP001063166"/>
    </source>
</evidence>
<keyword evidence="4" id="KW-1185">Reference proteome</keyword>
<reference evidence="3" key="1">
    <citation type="submission" date="2022-07" db="EMBL/GenBank/DDBJ databases">
        <title>The genome of Lyophyllum shimeji provides insight into the initial evolution of ectomycorrhizal fungal genome.</title>
        <authorList>
            <person name="Kobayashi Y."/>
            <person name="Shibata T."/>
            <person name="Hirakawa H."/>
            <person name="Shigenobu S."/>
            <person name="Nishiyama T."/>
            <person name="Yamada A."/>
            <person name="Hasebe M."/>
            <person name="Kawaguchi M."/>
        </authorList>
    </citation>
    <scope>NUCLEOTIDE SEQUENCE</scope>
    <source>
        <strain evidence="3">AT787</strain>
    </source>
</reference>
<evidence type="ECO:0000313" key="3">
    <source>
        <dbReference type="EMBL" id="GLB45418.1"/>
    </source>
</evidence>
<organism evidence="3 4">
    <name type="scientific">Lyophyllum shimeji</name>
    <name type="common">Hon-shimeji</name>
    <name type="synonym">Tricholoma shimeji</name>
    <dbReference type="NCBI Taxonomy" id="47721"/>
    <lineage>
        <taxon>Eukaryota</taxon>
        <taxon>Fungi</taxon>
        <taxon>Dikarya</taxon>
        <taxon>Basidiomycota</taxon>
        <taxon>Agaricomycotina</taxon>
        <taxon>Agaricomycetes</taxon>
        <taxon>Agaricomycetidae</taxon>
        <taxon>Agaricales</taxon>
        <taxon>Tricholomatineae</taxon>
        <taxon>Lyophyllaceae</taxon>
        <taxon>Lyophyllum</taxon>
    </lineage>
</organism>
<dbReference type="Gene3D" id="3.40.50.300">
    <property type="entry name" value="P-loop containing nucleotide triphosphate hydrolases"/>
    <property type="match status" value="1"/>
</dbReference>
<gene>
    <name evidence="3" type="ORF">LshimejAT787_2200810</name>
</gene>
<name>A0A9P3Q0J7_LYOSH</name>
<dbReference type="AlphaFoldDB" id="A0A9P3Q0J7"/>
<dbReference type="GO" id="GO:0042626">
    <property type="term" value="F:ATPase-coupled transmembrane transporter activity"/>
    <property type="evidence" value="ECO:0007669"/>
    <property type="project" value="TreeGrafter"/>
</dbReference>
<feature type="transmembrane region" description="Helical" evidence="2">
    <location>
        <begin position="96"/>
        <end position="119"/>
    </location>
</feature>
<evidence type="ECO:0000256" key="1">
    <source>
        <dbReference type="SAM" id="MobiDB-lite"/>
    </source>
</evidence>
<dbReference type="InterPro" id="IPR027417">
    <property type="entry name" value="P-loop_NTPase"/>
</dbReference>
<proteinExistence type="predicted"/>
<feature type="region of interest" description="Disordered" evidence="1">
    <location>
        <begin position="1"/>
        <end position="23"/>
    </location>
</feature>
<dbReference type="SUPFAM" id="SSF52540">
    <property type="entry name" value="P-loop containing nucleoside triphosphate hydrolases"/>
    <property type="match status" value="1"/>
</dbReference>
<dbReference type="InterPro" id="IPR039421">
    <property type="entry name" value="Type_1_exporter"/>
</dbReference>
<dbReference type="EMBL" id="BRPK01000022">
    <property type="protein sequence ID" value="GLB45418.1"/>
    <property type="molecule type" value="Genomic_DNA"/>
</dbReference>